<proteinExistence type="predicted"/>
<gene>
    <name evidence="1" type="ORF">ACFP90_23930</name>
</gene>
<organism evidence="1 2">
    <name type="scientific">Deinococcus multiflagellatus</name>
    <dbReference type="NCBI Taxonomy" id="1656887"/>
    <lineage>
        <taxon>Bacteria</taxon>
        <taxon>Thermotogati</taxon>
        <taxon>Deinococcota</taxon>
        <taxon>Deinococci</taxon>
        <taxon>Deinococcales</taxon>
        <taxon>Deinococcaceae</taxon>
        <taxon>Deinococcus</taxon>
    </lineage>
</organism>
<accession>A0ABW1ZQ55</accession>
<comment type="caution">
    <text evidence="1">The sequence shown here is derived from an EMBL/GenBank/DDBJ whole genome shotgun (WGS) entry which is preliminary data.</text>
</comment>
<dbReference type="Proteomes" id="UP001596317">
    <property type="component" value="Unassembled WGS sequence"/>
</dbReference>
<sequence>MTVARENALPYRRRIPGPDPAQPFTVLQGVAVVIGLHDSVTLPAGATWPGTRRLSPEVQSQLQPWETRLLGNTVVTPWTPTPREVEFAAALVVAQLLRGRSPLPERQALLRQCLPATGQEEAGHNLDTLGAALAVSRSTLRGISL</sequence>
<evidence type="ECO:0000313" key="1">
    <source>
        <dbReference type="EMBL" id="MFC6663099.1"/>
    </source>
</evidence>
<reference evidence="2" key="1">
    <citation type="journal article" date="2019" name="Int. J. Syst. Evol. Microbiol.">
        <title>The Global Catalogue of Microorganisms (GCM) 10K type strain sequencing project: providing services to taxonomists for standard genome sequencing and annotation.</title>
        <authorList>
            <consortium name="The Broad Institute Genomics Platform"/>
            <consortium name="The Broad Institute Genome Sequencing Center for Infectious Disease"/>
            <person name="Wu L."/>
            <person name="Ma J."/>
        </authorList>
    </citation>
    <scope>NUCLEOTIDE SEQUENCE [LARGE SCALE GENOMIC DNA]</scope>
    <source>
        <strain evidence="2">CCUG 63830</strain>
    </source>
</reference>
<evidence type="ECO:0000313" key="2">
    <source>
        <dbReference type="Proteomes" id="UP001596317"/>
    </source>
</evidence>
<keyword evidence="2" id="KW-1185">Reference proteome</keyword>
<dbReference type="RefSeq" id="WP_224611980.1">
    <property type="nucleotide sequence ID" value="NZ_JAIQXV010000022.1"/>
</dbReference>
<name>A0ABW1ZQ55_9DEIO</name>
<protein>
    <submittedName>
        <fullName evidence="1">Uncharacterized protein</fullName>
    </submittedName>
</protein>
<dbReference type="EMBL" id="JBHSWB010000002">
    <property type="protein sequence ID" value="MFC6663099.1"/>
    <property type="molecule type" value="Genomic_DNA"/>
</dbReference>